<accession>A0ABV6QFN7</accession>
<organism evidence="2 3">
    <name type="scientific">Kribbella deserti</name>
    <dbReference type="NCBI Taxonomy" id="1926257"/>
    <lineage>
        <taxon>Bacteria</taxon>
        <taxon>Bacillati</taxon>
        <taxon>Actinomycetota</taxon>
        <taxon>Actinomycetes</taxon>
        <taxon>Propionibacteriales</taxon>
        <taxon>Kribbellaceae</taxon>
        <taxon>Kribbella</taxon>
    </lineage>
</organism>
<gene>
    <name evidence="2" type="ORF">ACFFGN_02040</name>
</gene>
<evidence type="ECO:0000256" key="1">
    <source>
        <dbReference type="SAM" id="MobiDB-lite"/>
    </source>
</evidence>
<proteinExistence type="predicted"/>
<name>A0ABV6QFN7_9ACTN</name>
<dbReference type="RefSeq" id="WP_380043498.1">
    <property type="nucleotide sequence ID" value="NZ_JBHLTC010000001.1"/>
</dbReference>
<dbReference type="EMBL" id="JBHLTC010000001">
    <property type="protein sequence ID" value="MFC0622821.1"/>
    <property type="molecule type" value="Genomic_DNA"/>
</dbReference>
<evidence type="ECO:0000313" key="3">
    <source>
        <dbReference type="Proteomes" id="UP001589890"/>
    </source>
</evidence>
<sequence length="158" mass="17542">MAEPEPLVTITELAARLPFELDADETREAEGAIADLSDDARLYGKPGWLSPAVTPVPVKNLILKAAGRHMKNHDGYTTSRAGDETVAWTDRGHDAGSAYFTDRELKALRAMANHTAGLYSVEIIAWHQPRPPQRREGLVATQEPNRPFPLFNRDDSPW</sequence>
<evidence type="ECO:0000313" key="2">
    <source>
        <dbReference type="EMBL" id="MFC0622821.1"/>
    </source>
</evidence>
<comment type="caution">
    <text evidence="2">The sequence shown here is derived from an EMBL/GenBank/DDBJ whole genome shotgun (WGS) entry which is preliminary data.</text>
</comment>
<dbReference type="Proteomes" id="UP001589890">
    <property type="component" value="Unassembled WGS sequence"/>
</dbReference>
<protein>
    <recommendedName>
        <fullName evidence="4">Head-to-tail adaptor</fullName>
    </recommendedName>
</protein>
<keyword evidence="3" id="KW-1185">Reference proteome</keyword>
<evidence type="ECO:0008006" key="4">
    <source>
        <dbReference type="Google" id="ProtNLM"/>
    </source>
</evidence>
<reference evidence="2 3" key="1">
    <citation type="submission" date="2024-09" db="EMBL/GenBank/DDBJ databases">
        <authorList>
            <person name="Sun Q."/>
            <person name="Mori K."/>
        </authorList>
    </citation>
    <scope>NUCLEOTIDE SEQUENCE [LARGE SCALE GENOMIC DNA]</scope>
    <source>
        <strain evidence="2 3">CGMCC 1.15906</strain>
    </source>
</reference>
<feature type="region of interest" description="Disordered" evidence="1">
    <location>
        <begin position="131"/>
        <end position="158"/>
    </location>
</feature>